<comment type="caution">
    <text evidence="2">The sequence shown here is derived from an EMBL/GenBank/DDBJ whole genome shotgun (WGS) entry which is preliminary data.</text>
</comment>
<keyword evidence="3" id="KW-1185">Reference proteome</keyword>
<name>K0RNE9_THAOC</name>
<proteinExistence type="predicted"/>
<feature type="compositionally biased region" description="Polar residues" evidence="1">
    <location>
        <begin position="150"/>
        <end position="161"/>
    </location>
</feature>
<dbReference type="Proteomes" id="UP000266841">
    <property type="component" value="Unassembled WGS sequence"/>
</dbReference>
<feature type="region of interest" description="Disordered" evidence="1">
    <location>
        <begin position="150"/>
        <end position="174"/>
    </location>
</feature>
<organism evidence="2 3">
    <name type="scientific">Thalassiosira oceanica</name>
    <name type="common">Marine diatom</name>
    <dbReference type="NCBI Taxonomy" id="159749"/>
    <lineage>
        <taxon>Eukaryota</taxon>
        <taxon>Sar</taxon>
        <taxon>Stramenopiles</taxon>
        <taxon>Ochrophyta</taxon>
        <taxon>Bacillariophyta</taxon>
        <taxon>Coscinodiscophyceae</taxon>
        <taxon>Thalassiosirophycidae</taxon>
        <taxon>Thalassiosirales</taxon>
        <taxon>Thalassiosiraceae</taxon>
        <taxon>Thalassiosira</taxon>
    </lineage>
</organism>
<feature type="compositionally biased region" description="Basic and acidic residues" evidence="1">
    <location>
        <begin position="162"/>
        <end position="174"/>
    </location>
</feature>
<feature type="region of interest" description="Disordered" evidence="1">
    <location>
        <begin position="84"/>
        <end position="136"/>
    </location>
</feature>
<feature type="region of interest" description="Disordered" evidence="1">
    <location>
        <begin position="188"/>
        <end position="209"/>
    </location>
</feature>
<feature type="compositionally biased region" description="Polar residues" evidence="1">
    <location>
        <begin position="117"/>
        <end position="126"/>
    </location>
</feature>
<accession>K0RNE9</accession>
<feature type="compositionally biased region" description="Low complexity" evidence="1">
    <location>
        <begin position="337"/>
        <end position="348"/>
    </location>
</feature>
<feature type="region of interest" description="Disordered" evidence="1">
    <location>
        <begin position="246"/>
        <end position="423"/>
    </location>
</feature>
<feature type="compositionally biased region" description="Basic and acidic residues" evidence="1">
    <location>
        <begin position="290"/>
        <end position="309"/>
    </location>
</feature>
<feature type="non-terminal residue" evidence="2">
    <location>
        <position position="536"/>
    </location>
</feature>
<feature type="compositionally biased region" description="Low complexity" evidence="1">
    <location>
        <begin position="188"/>
        <end position="200"/>
    </location>
</feature>
<dbReference type="EMBL" id="AGNL01046061">
    <property type="protein sequence ID" value="EJK48277.1"/>
    <property type="molecule type" value="Genomic_DNA"/>
</dbReference>
<gene>
    <name evidence="2" type="ORF">THAOC_32942</name>
</gene>
<evidence type="ECO:0000313" key="3">
    <source>
        <dbReference type="Proteomes" id="UP000266841"/>
    </source>
</evidence>
<feature type="compositionally biased region" description="Polar residues" evidence="1">
    <location>
        <begin position="505"/>
        <end position="519"/>
    </location>
</feature>
<evidence type="ECO:0000256" key="1">
    <source>
        <dbReference type="SAM" id="MobiDB-lite"/>
    </source>
</evidence>
<sequence>MYHGYDSHHKPIVAEIISILYLMRCTCVAAAAGAAYAYRVSYDTRPDGDAPRHEKAEVFACWLCMHVHRLATLVAYFACQTCGTAGESPRRRPPAAGGQASKPAPNDSASDGKSESEVFNQESSGDGRSVESCGAPTDDVIMTSAYQSFPRTFPSAPSQATAEHDQLPPDFHDGRRASEERLRLLMGRRPYQQPQRSQAAAPPPYPTEISFCSDAVEGVRRPFDGNVYGPPLGLDRMSLEESFGLDAVSGKGSDSEFERVFEQETQSSVELNPYSEKKMADSGMVAATREGGKKMELEGRQKSLIDRRASPQSQRLSQDIFRQHPQAQQQNRRDSPSRSTPTKRPTTSASNIISPTLAMERRHSSRPKSRPRPPVSPQNGSRIRRSNTHGTPSPQNRSRSSKARSRSRSQSARPARRKEDDYHASLFAGAALIREQLLRSMASADEAMDEAEREFMEAMIERGGRQEDLREKRRRTKEHQRRNMDEDDEFDTDYSRGISGLCRASYQSRQQQTPGPTRGSSRDDYSTGLGSEGRRL</sequence>
<dbReference type="AlphaFoldDB" id="K0RNE9"/>
<protein>
    <submittedName>
        <fullName evidence="2">Uncharacterized protein</fullName>
    </submittedName>
</protein>
<evidence type="ECO:0000313" key="2">
    <source>
        <dbReference type="EMBL" id="EJK48277.1"/>
    </source>
</evidence>
<feature type="region of interest" description="Disordered" evidence="1">
    <location>
        <begin position="457"/>
        <end position="536"/>
    </location>
</feature>
<feature type="compositionally biased region" description="Basic and acidic residues" evidence="1">
    <location>
        <begin position="457"/>
        <end position="471"/>
    </location>
</feature>
<feature type="compositionally biased region" description="Basic and acidic residues" evidence="1">
    <location>
        <begin position="253"/>
        <end position="262"/>
    </location>
</feature>
<reference evidence="2 3" key="1">
    <citation type="journal article" date="2012" name="Genome Biol.">
        <title>Genome and low-iron response of an oceanic diatom adapted to chronic iron limitation.</title>
        <authorList>
            <person name="Lommer M."/>
            <person name="Specht M."/>
            <person name="Roy A.S."/>
            <person name="Kraemer L."/>
            <person name="Andreson R."/>
            <person name="Gutowska M.A."/>
            <person name="Wolf J."/>
            <person name="Bergner S.V."/>
            <person name="Schilhabel M.B."/>
            <person name="Klostermeier U.C."/>
            <person name="Beiko R.G."/>
            <person name="Rosenstiel P."/>
            <person name="Hippler M."/>
            <person name="Laroche J."/>
        </authorList>
    </citation>
    <scope>NUCLEOTIDE SEQUENCE [LARGE SCALE GENOMIC DNA]</scope>
    <source>
        <strain evidence="2 3">CCMP1005</strain>
    </source>
</reference>